<dbReference type="Pfam" id="PF13098">
    <property type="entry name" value="Thioredoxin_2"/>
    <property type="match status" value="1"/>
</dbReference>
<dbReference type="InterPro" id="IPR017937">
    <property type="entry name" value="Thioredoxin_CS"/>
</dbReference>
<proteinExistence type="inferred from homology"/>
<keyword evidence="4 7" id="KW-0574">Periplasm</keyword>
<keyword evidence="10" id="KW-0413">Isomerase</keyword>
<dbReference type="GO" id="GO:0016853">
    <property type="term" value="F:isomerase activity"/>
    <property type="evidence" value="ECO:0007669"/>
    <property type="project" value="UniProtKB-KW"/>
</dbReference>
<comment type="subcellular location">
    <subcellularLocation>
        <location evidence="1 7">Periplasm</location>
    </subcellularLocation>
</comment>
<dbReference type="KEGG" id="ctes:O987_24320"/>
<dbReference type="CDD" id="cd03020">
    <property type="entry name" value="DsbA_DsbC_DsbG"/>
    <property type="match status" value="1"/>
</dbReference>
<evidence type="ECO:0000256" key="1">
    <source>
        <dbReference type="ARBA" id="ARBA00004418"/>
    </source>
</evidence>
<evidence type="ECO:0000256" key="5">
    <source>
        <dbReference type="ARBA" id="ARBA00023157"/>
    </source>
</evidence>
<evidence type="ECO:0000256" key="4">
    <source>
        <dbReference type="ARBA" id="ARBA00022764"/>
    </source>
</evidence>
<dbReference type="Proteomes" id="UP000028782">
    <property type="component" value="Chromosome"/>
</dbReference>
<comment type="function">
    <text evidence="7">Required for disulfide bond formation in some periplasmic proteins. Acts by transferring its disulfide bond to other proteins and is reduced in the process.</text>
</comment>
<dbReference type="InterPro" id="IPR036249">
    <property type="entry name" value="Thioredoxin-like_sf"/>
</dbReference>
<dbReference type="InterPro" id="IPR012336">
    <property type="entry name" value="Thioredoxin-like_fold"/>
</dbReference>
<dbReference type="PANTHER" id="PTHR35272:SF3">
    <property type="entry name" value="THIOL:DISULFIDE INTERCHANGE PROTEIN DSBC"/>
    <property type="match status" value="1"/>
</dbReference>
<feature type="domain" description="Disulphide bond isomerase DsbC/G N-terminal" evidence="8">
    <location>
        <begin position="38"/>
        <end position="105"/>
    </location>
</feature>
<keyword evidence="6 7" id="KW-0676">Redox-active center</keyword>
<dbReference type="HOGENOM" id="CLU_083593_1_1_4"/>
<evidence type="ECO:0000259" key="9">
    <source>
        <dbReference type="Pfam" id="PF13098"/>
    </source>
</evidence>
<evidence type="ECO:0000256" key="2">
    <source>
        <dbReference type="ARBA" id="ARBA00009813"/>
    </source>
</evidence>
<dbReference type="InterPro" id="IPR018950">
    <property type="entry name" value="DiS-bond_isomerase_DsbC/G_N"/>
</dbReference>
<dbReference type="SUPFAM" id="SSF54423">
    <property type="entry name" value="DsbC/DsbG N-terminal domain-like"/>
    <property type="match status" value="1"/>
</dbReference>
<accession>A0A076PYM7</accession>
<feature type="chain" id="PRO_5010001778" description="Thiol:disulfide interchange protein" evidence="7">
    <location>
        <begin position="41"/>
        <end position="254"/>
    </location>
</feature>
<name>A0A076PYM7_COMTE</name>
<comment type="similarity">
    <text evidence="2 7">Belongs to the thioredoxin family. DsbC subfamily.</text>
</comment>
<keyword evidence="3 7" id="KW-0732">Signal</keyword>
<dbReference type="InterPro" id="IPR009094">
    <property type="entry name" value="DiS-bond_isomerase_DsbC/G_N_sf"/>
</dbReference>
<dbReference type="Pfam" id="PF10411">
    <property type="entry name" value="DsbC_N"/>
    <property type="match status" value="1"/>
</dbReference>
<dbReference type="PROSITE" id="PS00194">
    <property type="entry name" value="THIOREDOXIN_1"/>
    <property type="match status" value="1"/>
</dbReference>
<sequence length="254" mass="28182">MAADFYPFTLQPAAAKTPSMKLVAFLLATASLTFGLSVHAQDANLKKTLTERIPQLEKIDEVRSTPMSGLYEVRVGTDIFYTDAKGNYLIQGELIDTKARRNLTEDRMTQLTAVDFKQLPIKDAITIVHGKGERKMAVFEDPNCGYCKRFEKDLQSVDNVTIYLFLYPILSPDSAEKSRNIWCAKDQAKAWQDQMLNSKNAAAAQCDPAAIQRNLAFGRKYKITGTPTVIFSNNVRVPGAISAAEVEKHLAAAK</sequence>
<evidence type="ECO:0000313" key="11">
    <source>
        <dbReference type="Proteomes" id="UP000028782"/>
    </source>
</evidence>
<evidence type="ECO:0000256" key="3">
    <source>
        <dbReference type="ARBA" id="ARBA00022729"/>
    </source>
</evidence>
<evidence type="ECO:0000313" key="10">
    <source>
        <dbReference type="EMBL" id="AIJ48940.1"/>
    </source>
</evidence>
<dbReference type="InterPro" id="IPR033954">
    <property type="entry name" value="DiS-bond_Isoase_DsbC/G"/>
</dbReference>
<evidence type="ECO:0000259" key="8">
    <source>
        <dbReference type="Pfam" id="PF10411"/>
    </source>
</evidence>
<dbReference type="Gene3D" id="3.10.450.70">
    <property type="entry name" value="Disulphide bond isomerase, DsbC/G, N-terminal"/>
    <property type="match status" value="1"/>
</dbReference>
<dbReference type="GO" id="GO:0042597">
    <property type="term" value="C:periplasmic space"/>
    <property type="evidence" value="ECO:0007669"/>
    <property type="project" value="UniProtKB-SubCell"/>
</dbReference>
<dbReference type="InterPro" id="IPR051470">
    <property type="entry name" value="Thiol:disulfide_interchange"/>
</dbReference>
<reference evidence="10 11" key="1">
    <citation type="journal article" date="2014" name="Genome Announc.">
        <title>Complete Genome Sequence of Polychlorinated Biphenyl Degrader Comamonas testosteroni TK102 (NBRC 109938).</title>
        <authorList>
            <person name="Fukuda K."/>
            <person name="Hosoyama A."/>
            <person name="Tsuchikane K."/>
            <person name="Ohji S."/>
            <person name="Yamazoe A."/>
            <person name="Fujita N."/>
            <person name="Shintani M."/>
            <person name="Kimbara K."/>
        </authorList>
    </citation>
    <scope>NUCLEOTIDE SEQUENCE [LARGE SCALE GENOMIC DNA]</scope>
    <source>
        <strain evidence="10">TK102</strain>
    </source>
</reference>
<gene>
    <name evidence="10" type="ORF">O987_24320</name>
</gene>
<dbReference type="SUPFAM" id="SSF52833">
    <property type="entry name" value="Thioredoxin-like"/>
    <property type="match status" value="1"/>
</dbReference>
<dbReference type="Gene3D" id="3.40.30.10">
    <property type="entry name" value="Glutaredoxin"/>
    <property type="match status" value="1"/>
</dbReference>
<organism evidence="10 11">
    <name type="scientific">Comamonas testosteroni TK102</name>
    <dbReference type="NCBI Taxonomy" id="1392005"/>
    <lineage>
        <taxon>Bacteria</taxon>
        <taxon>Pseudomonadati</taxon>
        <taxon>Pseudomonadota</taxon>
        <taxon>Betaproteobacteria</taxon>
        <taxon>Burkholderiales</taxon>
        <taxon>Comamonadaceae</taxon>
        <taxon>Comamonas</taxon>
    </lineage>
</organism>
<dbReference type="EMBL" id="CP006704">
    <property type="protein sequence ID" value="AIJ48940.1"/>
    <property type="molecule type" value="Genomic_DNA"/>
</dbReference>
<evidence type="ECO:0000256" key="7">
    <source>
        <dbReference type="RuleBase" id="RU364038"/>
    </source>
</evidence>
<dbReference type="AlphaFoldDB" id="A0A076PYM7"/>
<protein>
    <recommendedName>
        <fullName evidence="7">Thiol:disulfide interchange protein</fullName>
    </recommendedName>
</protein>
<keyword evidence="5" id="KW-1015">Disulfide bond</keyword>
<evidence type="ECO:0000256" key="6">
    <source>
        <dbReference type="ARBA" id="ARBA00023284"/>
    </source>
</evidence>
<dbReference type="PANTHER" id="PTHR35272">
    <property type="entry name" value="THIOL:DISULFIDE INTERCHANGE PROTEIN DSBC-RELATED"/>
    <property type="match status" value="1"/>
</dbReference>
<feature type="signal peptide" evidence="7">
    <location>
        <begin position="1"/>
        <end position="40"/>
    </location>
</feature>
<feature type="domain" description="Thioredoxin-like fold" evidence="9">
    <location>
        <begin position="129"/>
        <end position="250"/>
    </location>
</feature>